<sequence>MVQLNNIVISHPRPASYHFFMSRSISILLLALFVDVHASEHILRLEGSSVAPDPPANAVLISIPVNSSVVLKCEKTAGLPKSQWLHNGNDLDLEVVRLLDDEHASLIIDVYSTKYHDGVYECYAVS</sequence>
<name>A0A3P7JVM3_STRVU</name>
<proteinExistence type="predicted"/>
<feature type="domain" description="Ig-like" evidence="2">
    <location>
        <begin position="55"/>
        <end position="126"/>
    </location>
</feature>
<dbReference type="OrthoDB" id="5860263at2759"/>
<dbReference type="Gene3D" id="2.60.40.10">
    <property type="entry name" value="Immunoglobulins"/>
    <property type="match status" value="1"/>
</dbReference>
<evidence type="ECO:0000256" key="1">
    <source>
        <dbReference type="SAM" id="SignalP"/>
    </source>
</evidence>
<dbReference type="SUPFAM" id="SSF48726">
    <property type="entry name" value="Immunoglobulin"/>
    <property type="match status" value="1"/>
</dbReference>
<reference evidence="3 4" key="1">
    <citation type="submission" date="2018-11" db="EMBL/GenBank/DDBJ databases">
        <authorList>
            <consortium name="Pathogen Informatics"/>
        </authorList>
    </citation>
    <scope>NUCLEOTIDE SEQUENCE [LARGE SCALE GENOMIC DNA]</scope>
</reference>
<keyword evidence="1" id="KW-0732">Signal</keyword>
<dbReference type="AlphaFoldDB" id="A0A3P7JVM3"/>
<dbReference type="PROSITE" id="PS50835">
    <property type="entry name" value="IG_LIKE"/>
    <property type="match status" value="1"/>
</dbReference>
<feature type="signal peptide" evidence="1">
    <location>
        <begin position="1"/>
        <end position="38"/>
    </location>
</feature>
<keyword evidence="4" id="KW-1185">Reference proteome</keyword>
<accession>A0A3P7JVM3</accession>
<evidence type="ECO:0000313" key="3">
    <source>
        <dbReference type="EMBL" id="VDM82954.1"/>
    </source>
</evidence>
<dbReference type="Proteomes" id="UP000270094">
    <property type="component" value="Unassembled WGS sequence"/>
</dbReference>
<organism evidence="3 4">
    <name type="scientific">Strongylus vulgaris</name>
    <name type="common">Blood worm</name>
    <dbReference type="NCBI Taxonomy" id="40348"/>
    <lineage>
        <taxon>Eukaryota</taxon>
        <taxon>Metazoa</taxon>
        <taxon>Ecdysozoa</taxon>
        <taxon>Nematoda</taxon>
        <taxon>Chromadorea</taxon>
        <taxon>Rhabditida</taxon>
        <taxon>Rhabditina</taxon>
        <taxon>Rhabditomorpha</taxon>
        <taxon>Strongyloidea</taxon>
        <taxon>Strongylidae</taxon>
        <taxon>Strongylus</taxon>
    </lineage>
</organism>
<dbReference type="InterPro" id="IPR007110">
    <property type="entry name" value="Ig-like_dom"/>
</dbReference>
<dbReference type="EMBL" id="UYYB01120259">
    <property type="protein sequence ID" value="VDM82954.1"/>
    <property type="molecule type" value="Genomic_DNA"/>
</dbReference>
<dbReference type="InterPro" id="IPR013783">
    <property type="entry name" value="Ig-like_fold"/>
</dbReference>
<protein>
    <recommendedName>
        <fullName evidence="2">Ig-like domain-containing protein</fullName>
    </recommendedName>
</protein>
<feature type="chain" id="PRO_5018037110" description="Ig-like domain-containing protein" evidence="1">
    <location>
        <begin position="39"/>
        <end position="126"/>
    </location>
</feature>
<evidence type="ECO:0000313" key="4">
    <source>
        <dbReference type="Proteomes" id="UP000270094"/>
    </source>
</evidence>
<evidence type="ECO:0000259" key="2">
    <source>
        <dbReference type="PROSITE" id="PS50835"/>
    </source>
</evidence>
<dbReference type="InterPro" id="IPR036179">
    <property type="entry name" value="Ig-like_dom_sf"/>
</dbReference>
<gene>
    <name evidence="3" type="ORF">SVUK_LOCUS17952</name>
</gene>